<organism evidence="2">
    <name type="scientific">Rosellinia necatrix</name>
    <name type="common">White root-rot fungus</name>
    <dbReference type="NCBI Taxonomy" id="77044"/>
    <lineage>
        <taxon>Eukaryota</taxon>
        <taxon>Fungi</taxon>
        <taxon>Dikarya</taxon>
        <taxon>Ascomycota</taxon>
        <taxon>Pezizomycotina</taxon>
        <taxon>Sordariomycetes</taxon>
        <taxon>Xylariomycetidae</taxon>
        <taxon>Xylariales</taxon>
        <taxon>Xylariaceae</taxon>
        <taxon>Rosellinia</taxon>
    </lineage>
</organism>
<evidence type="ECO:0000313" key="2">
    <source>
        <dbReference type="EMBL" id="GAW26009.1"/>
    </source>
</evidence>
<accession>A0A1S8A7K6</accession>
<keyword evidence="3" id="KW-1185">Reference proteome</keyword>
<proteinExistence type="predicted"/>
<feature type="region of interest" description="Disordered" evidence="1">
    <location>
        <begin position="1"/>
        <end position="50"/>
    </location>
</feature>
<feature type="compositionally biased region" description="Polar residues" evidence="1">
    <location>
        <begin position="22"/>
        <end position="41"/>
    </location>
</feature>
<reference evidence="2" key="1">
    <citation type="submission" date="2016-03" db="EMBL/GenBank/DDBJ databases">
        <title>Draft genome sequence of Rosellinia necatrix.</title>
        <authorList>
            <person name="Kanematsu S."/>
        </authorList>
    </citation>
    <scope>NUCLEOTIDE SEQUENCE [LARGE SCALE GENOMIC DNA]</scope>
    <source>
        <strain evidence="2">W97</strain>
    </source>
</reference>
<sequence>MPINGAIGGKTHAASGGKDASNFRSLPSTDQPKPLSRSTCPDITGPRGKPSAVCAVLKQQKPAPKSGNVVPILENENALPVYLESGFGSYERLPGRSTIDDDDSYGLEYRHMGSMDLLRASVDTNRTMLIAAKRPSPSSDDSVWSTIRPTRKKRLSRPASWMQLFTLASSSRPPSTSTQQVQRLKLRRWAKRTSFKTKARFKLVGRSVRPAKRTGFRARGRRWHRSRRGGDPTKTVNKNCEKQLKKKELKTKTKKGLGNVGKTLEVTRERVKQHRRTADHFFGVLVAKKSLQFGLHRSGKGNKVNRCHERAASCPLDIST</sequence>
<evidence type="ECO:0000256" key="1">
    <source>
        <dbReference type="SAM" id="MobiDB-lite"/>
    </source>
</evidence>
<evidence type="ECO:0000313" key="3">
    <source>
        <dbReference type="Proteomes" id="UP000054516"/>
    </source>
</evidence>
<protein>
    <submittedName>
        <fullName evidence="2">Uncharacterized protein</fullName>
    </submittedName>
</protein>
<name>A0A1S8A7K6_ROSNE</name>
<dbReference type="EMBL" id="DF977463">
    <property type="protein sequence ID" value="GAW26009.1"/>
    <property type="molecule type" value="Genomic_DNA"/>
</dbReference>
<feature type="compositionally biased region" description="Basic residues" evidence="1">
    <location>
        <begin position="216"/>
        <end position="227"/>
    </location>
</feature>
<feature type="region of interest" description="Disordered" evidence="1">
    <location>
        <begin position="216"/>
        <end position="235"/>
    </location>
</feature>
<dbReference type="OrthoDB" id="4771468at2759"/>
<dbReference type="AlphaFoldDB" id="A0A1S8A7K6"/>
<dbReference type="Proteomes" id="UP000054516">
    <property type="component" value="Unassembled WGS sequence"/>
</dbReference>
<gene>
    <name evidence="2" type="ORF">SAMD00023353_1801410</name>
</gene>